<evidence type="ECO:0000313" key="1">
    <source>
        <dbReference type="EMBL" id="MCR2806887.1"/>
    </source>
</evidence>
<comment type="caution">
    <text evidence="1">The sequence shown here is derived from an EMBL/GenBank/DDBJ whole genome shotgun (WGS) entry which is preliminary data.</text>
</comment>
<protein>
    <submittedName>
        <fullName evidence="1">Uncharacterized protein</fullName>
    </submittedName>
</protein>
<gene>
    <name evidence="1" type="ORF">NQZ67_23665</name>
</gene>
<dbReference type="AlphaFoldDB" id="A0A9X2SDA6"/>
<dbReference type="RefSeq" id="WP_257450834.1">
    <property type="nucleotide sequence ID" value="NZ_JANIPJ010000021.1"/>
</dbReference>
<dbReference type="InterPro" id="IPR036271">
    <property type="entry name" value="Tet_transcr_reg_TetR-rel_C_sf"/>
</dbReference>
<accession>A0A9X2SDA6</accession>
<dbReference type="Proteomes" id="UP001141950">
    <property type="component" value="Unassembled WGS sequence"/>
</dbReference>
<dbReference type="EMBL" id="JANIPJ010000021">
    <property type="protein sequence ID" value="MCR2806887.1"/>
    <property type="molecule type" value="Genomic_DNA"/>
</dbReference>
<reference evidence="1" key="1">
    <citation type="submission" date="2022-08" db="EMBL/GenBank/DDBJ databases">
        <title>The genomic sequence of strain Paenibacillus sp. SCIV0701.</title>
        <authorList>
            <person name="Zhao H."/>
        </authorList>
    </citation>
    <scope>NUCLEOTIDE SEQUENCE</scope>
    <source>
        <strain evidence="1">SCIV0701</strain>
    </source>
</reference>
<keyword evidence="2" id="KW-1185">Reference proteome</keyword>
<organism evidence="1 2">
    <name type="scientific">Paenibacillus soyae</name>
    <dbReference type="NCBI Taxonomy" id="2969249"/>
    <lineage>
        <taxon>Bacteria</taxon>
        <taxon>Bacillati</taxon>
        <taxon>Bacillota</taxon>
        <taxon>Bacilli</taxon>
        <taxon>Bacillales</taxon>
        <taxon>Paenibacillaceae</taxon>
        <taxon>Paenibacillus</taxon>
    </lineage>
</organism>
<evidence type="ECO:0000313" key="2">
    <source>
        <dbReference type="Proteomes" id="UP001141950"/>
    </source>
</evidence>
<dbReference type="Gene3D" id="1.10.357.10">
    <property type="entry name" value="Tetracycline Repressor, domain 2"/>
    <property type="match status" value="1"/>
</dbReference>
<proteinExistence type="predicted"/>
<dbReference type="SUPFAM" id="SSF48498">
    <property type="entry name" value="Tetracyclin repressor-like, C-terminal domain"/>
    <property type="match status" value="1"/>
</dbReference>
<name>A0A9X2SDA6_9BACL</name>
<sequence>MASCADRLWFYYKIQDDEEAEPVMQELVRILREGQADGTFGEFRAEVMANAIQGAIGEYMLNPAVIRHIGLAAYTEELIRTFEKAVCRQ</sequence>